<organism evidence="1 2">
    <name type="scientific">Cystoisospora suis</name>
    <dbReference type="NCBI Taxonomy" id="483139"/>
    <lineage>
        <taxon>Eukaryota</taxon>
        <taxon>Sar</taxon>
        <taxon>Alveolata</taxon>
        <taxon>Apicomplexa</taxon>
        <taxon>Conoidasida</taxon>
        <taxon>Coccidia</taxon>
        <taxon>Eucoccidiorida</taxon>
        <taxon>Eimeriorina</taxon>
        <taxon>Sarcocystidae</taxon>
        <taxon>Cystoisospora</taxon>
    </lineage>
</organism>
<keyword evidence="2" id="KW-1185">Reference proteome</keyword>
<dbReference type="EMBL" id="MIGC01004747">
    <property type="protein sequence ID" value="PHJ17695.1"/>
    <property type="molecule type" value="Genomic_DNA"/>
</dbReference>
<dbReference type="RefSeq" id="XP_067919411.1">
    <property type="nucleotide sequence ID" value="XM_068068610.1"/>
</dbReference>
<evidence type="ECO:0000313" key="1">
    <source>
        <dbReference type="EMBL" id="PHJ17695.1"/>
    </source>
</evidence>
<name>A0A2C6KMH3_9APIC</name>
<sequence length="61" mass="6333">MQKSRPRLCPSGLGHCLASGKSGRPGDTGEGARWEDVDAQKFAVSKTTVSEVLVGGCQQGT</sequence>
<dbReference type="AlphaFoldDB" id="A0A2C6KMH3"/>
<dbReference type="Proteomes" id="UP000221165">
    <property type="component" value="Unassembled WGS sequence"/>
</dbReference>
<accession>A0A2C6KMH3</accession>
<protein>
    <submittedName>
        <fullName evidence="1">Uncharacterized protein</fullName>
    </submittedName>
</protein>
<dbReference type="GeneID" id="94431821"/>
<gene>
    <name evidence="1" type="ORF">CSUI_008478</name>
</gene>
<evidence type="ECO:0000313" key="2">
    <source>
        <dbReference type="Proteomes" id="UP000221165"/>
    </source>
</evidence>
<comment type="caution">
    <text evidence="1">The sequence shown here is derived from an EMBL/GenBank/DDBJ whole genome shotgun (WGS) entry which is preliminary data.</text>
</comment>
<dbReference type="VEuPathDB" id="ToxoDB:CSUI_008478"/>
<proteinExistence type="predicted"/>
<reference evidence="1 2" key="1">
    <citation type="journal article" date="2017" name="Int. J. Parasitol.">
        <title>The genome of the protozoan parasite Cystoisospora suis and a reverse vaccinology approach to identify vaccine candidates.</title>
        <authorList>
            <person name="Palmieri N."/>
            <person name="Shrestha A."/>
            <person name="Ruttkowski B."/>
            <person name="Beck T."/>
            <person name="Vogl C."/>
            <person name="Tomley F."/>
            <person name="Blake D.P."/>
            <person name="Joachim A."/>
        </authorList>
    </citation>
    <scope>NUCLEOTIDE SEQUENCE [LARGE SCALE GENOMIC DNA]</scope>
    <source>
        <strain evidence="1 2">Wien I</strain>
    </source>
</reference>